<keyword evidence="3" id="KW-1185">Reference proteome</keyword>
<keyword evidence="1" id="KW-0732">Signal</keyword>
<evidence type="ECO:0000256" key="1">
    <source>
        <dbReference type="SAM" id="SignalP"/>
    </source>
</evidence>
<organism evidence="2 3">
    <name type="scientific">Muricoccus roseus</name>
    <dbReference type="NCBI Taxonomy" id="198092"/>
    <lineage>
        <taxon>Bacteria</taxon>
        <taxon>Pseudomonadati</taxon>
        <taxon>Pseudomonadota</taxon>
        <taxon>Alphaproteobacteria</taxon>
        <taxon>Acetobacterales</taxon>
        <taxon>Roseomonadaceae</taxon>
        <taxon>Muricoccus</taxon>
    </lineage>
</organism>
<dbReference type="RefSeq" id="WP_073136093.1">
    <property type="nucleotide sequence ID" value="NZ_FQZF01000017.1"/>
</dbReference>
<dbReference type="AlphaFoldDB" id="A0A1M6KVT7"/>
<dbReference type="EMBL" id="FQZF01000017">
    <property type="protein sequence ID" value="SHJ62954.1"/>
    <property type="molecule type" value="Genomic_DNA"/>
</dbReference>
<feature type="chain" id="PRO_5012929171" evidence="1">
    <location>
        <begin position="24"/>
        <end position="89"/>
    </location>
</feature>
<name>A0A1M6KVT7_9PROT</name>
<proteinExistence type="predicted"/>
<evidence type="ECO:0000313" key="3">
    <source>
        <dbReference type="Proteomes" id="UP000184387"/>
    </source>
</evidence>
<evidence type="ECO:0000313" key="2">
    <source>
        <dbReference type="EMBL" id="SHJ62954.1"/>
    </source>
</evidence>
<dbReference type="STRING" id="198092.SAMN02745194_02993"/>
<sequence>MPRAFAALAFAGLALAAVPQAHAADGIFGDLFSRFSRTEAPTPAAAPEARDRDREARNLRREYWERERARLSSQASLSRDVSNRTVAAR</sequence>
<reference evidence="2 3" key="1">
    <citation type="submission" date="2016-11" db="EMBL/GenBank/DDBJ databases">
        <authorList>
            <person name="Jaros S."/>
            <person name="Januszkiewicz K."/>
            <person name="Wedrychowicz H."/>
        </authorList>
    </citation>
    <scope>NUCLEOTIDE SEQUENCE [LARGE SCALE GENOMIC DNA]</scope>
    <source>
        <strain evidence="2 3">DSM 14916</strain>
    </source>
</reference>
<protein>
    <submittedName>
        <fullName evidence="2">Uncharacterized protein</fullName>
    </submittedName>
</protein>
<dbReference type="Proteomes" id="UP000184387">
    <property type="component" value="Unassembled WGS sequence"/>
</dbReference>
<feature type="signal peptide" evidence="1">
    <location>
        <begin position="1"/>
        <end position="23"/>
    </location>
</feature>
<accession>A0A1M6KVT7</accession>
<gene>
    <name evidence="2" type="ORF">SAMN02745194_02993</name>
</gene>